<protein>
    <submittedName>
        <fullName evidence="1">Uncharacterized protein</fullName>
    </submittedName>
</protein>
<name>D6SMY1_9BACT</name>
<evidence type="ECO:0000313" key="2">
    <source>
        <dbReference type="Proteomes" id="UP000005496"/>
    </source>
</evidence>
<comment type="caution">
    <text evidence="1">The sequence shown here is derived from an EMBL/GenBank/DDBJ whole genome shotgun (WGS) entry which is preliminary data.</text>
</comment>
<gene>
    <name evidence="1" type="ORF">Dthio_PD3485</name>
</gene>
<accession>D6SMY1</accession>
<organism evidence="1 2">
    <name type="scientific">Desulfonatronospira thiodismutans ASO3-1</name>
    <dbReference type="NCBI Taxonomy" id="555779"/>
    <lineage>
        <taxon>Bacteria</taxon>
        <taxon>Pseudomonadati</taxon>
        <taxon>Thermodesulfobacteriota</taxon>
        <taxon>Desulfovibrionia</taxon>
        <taxon>Desulfovibrionales</taxon>
        <taxon>Desulfonatronovibrionaceae</taxon>
        <taxon>Desulfonatronospira</taxon>
    </lineage>
</organism>
<dbReference type="EMBL" id="ACJN02000001">
    <property type="protein sequence ID" value="EFI36042.1"/>
    <property type="molecule type" value="Genomic_DNA"/>
</dbReference>
<keyword evidence="2" id="KW-1185">Reference proteome</keyword>
<evidence type="ECO:0000313" key="1">
    <source>
        <dbReference type="EMBL" id="EFI36042.1"/>
    </source>
</evidence>
<proteinExistence type="predicted"/>
<reference evidence="1" key="1">
    <citation type="submission" date="2010-05" db="EMBL/GenBank/DDBJ databases">
        <title>The draft genome of Desulfonatronospira thiodismutans ASO3-1.</title>
        <authorList>
            <consortium name="US DOE Joint Genome Institute (JGI-PGF)"/>
            <person name="Lucas S."/>
            <person name="Copeland A."/>
            <person name="Lapidus A."/>
            <person name="Cheng J.-F."/>
            <person name="Bruce D."/>
            <person name="Goodwin L."/>
            <person name="Pitluck S."/>
            <person name="Chertkov O."/>
            <person name="Brettin T."/>
            <person name="Detter J.C."/>
            <person name="Han C."/>
            <person name="Land M.L."/>
            <person name="Hauser L."/>
            <person name="Kyrpides N."/>
            <person name="Mikhailova N."/>
            <person name="Muyzer G."/>
            <person name="Woyke T."/>
        </authorList>
    </citation>
    <scope>NUCLEOTIDE SEQUENCE [LARGE SCALE GENOMIC DNA]</scope>
    <source>
        <strain evidence="1">ASO3-1</strain>
    </source>
</reference>
<dbReference type="Proteomes" id="UP000005496">
    <property type="component" value="Unassembled WGS sequence"/>
</dbReference>
<dbReference type="AlphaFoldDB" id="D6SMY1"/>
<sequence>MIQAVSALLPARHAAHPVAALREYRVVLTFLVIGGASAS</sequence>